<dbReference type="GO" id="GO:0016020">
    <property type="term" value="C:membrane"/>
    <property type="evidence" value="ECO:0007669"/>
    <property type="project" value="UniProtKB-SubCell"/>
</dbReference>
<name>A0A0D2YFA2_FUSOF</name>
<evidence type="ECO:0000313" key="8">
    <source>
        <dbReference type="Proteomes" id="UP000002489"/>
    </source>
</evidence>
<dbReference type="GO" id="GO:0005783">
    <property type="term" value="C:endoplasmic reticulum"/>
    <property type="evidence" value="ECO:0007669"/>
    <property type="project" value="UniProtKB-SubCell"/>
</dbReference>
<dbReference type="PANTHER" id="PTHR48182">
    <property type="entry name" value="PROTEIN SERAC1"/>
    <property type="match status" value="1"/>
</dbReference>
<evidence type="ECO:0000256" key="3">
    <source>
        <dbReference type="ARBA" id="ARBA00004370"/>
    </source>
</evidence>
<dbReference type="PANTHER" id="PTHR48182:SF2">
    <property type="entry name" value="PROTEIN SERAC1"/>
    <property type="match status" value="1"/>
</dbReference>
<keyword evidence="5" id="KW-0496">Mitochondrion</keyword>
<organism evidence="7 8">
    <name type="scientific">Fusarium oxysporum (strain Fo5176)</name>
    <name type="common">Fusarium vascular wilt</name>
    <dbReference type="NCBI Taxonomy" id="660025"/>
    <lineage>
        <taxon>Eukaryota</taxon>
        <taxon>Fungi</taxon>
        <taxon>Dikarya</taxon>
        <taxon>Ascomycota</taxon>
        <taxon>Pezizomycotina</taxon>
        <taxon>Sordariomycetes</taxon>
        <taxon>Hypocreomycetidae</taxon>
        <taxon>Hypocreales</taxon>
        <taxon>Nectriaceae</taxon>
        <taxon>Fusarium</taxon>
        <taxon>Fusarium oxysporum species complex</taxon>
    </lineage>
</organism>
<sequence>MAQPGLHVIYDSASSDPPHVADIVAVHGLNFKNSDDHARKTWTMGDKLWLKDFLPNALLKPARVMLFEYNSSPAIGATAIKLADHANNLLQWLKLKRKVLYTSSDKPIFD</sequence>
<evidence type="ECO:0000256" key="5">
    <source>
        <dbReference type="ARBA" id="ARBA00023128"/>
    </source>
</evidence>
<dbReference type="AlphaFoldDB" id="A0A0D2YFA2"/>
<evidence type="ECO:0000256" key="4">
    <source>
        <dbReference type="ARBA" id="ARBA00022824"/>
    </source>
</evidence>
<evidence type="ECO:0000256" key="6">
    <source>
        <dbReference type="ARBA" id="ARBA00023136"/>
    </source>
</evidence>
<keyword evidence="6" id="KW-0472">Membrane</keyword>
<dbReference type="InterPro" id="IPR052374">
    <property type="entry name" value="SERAC1"/>
</dbReference>
<keyword evidence="4" id="KW-0256">Endoplasmic reticulum</keyword>
<proteinExistence type="predicted"/>
<reference evidence="7" key="2">
    <citation type="submission" date="2025-08" db="UniProtKB">
        <authorList>
            <consortium name="EnsemblFungi"/>
        </authorList>
    </citation>
    <scope>IDENTIFICATION</scope>
    <source>
        <strain evidence="7">4287 / CBS 123668 / FGSC 9935 / NRRL 34936</strain>
    </source>
</reference>
<evidence type="ECO:0000256" key="2">
    <source>
        <dbReference type="ARBA" id="ARBA00004240"/>
    </source>
</evidence>
<protein>
    <submittedName>
        <fullName evidence="7">Uncharacterized protein</fullName>
    </submittedName>
</protein>
<dbReference type="GO" id="GO:0005739">
    <property type="term" value="C:mitochondrion"/>
    <property type="evidence" value="ECO:0007669"/>
    <property type="project" value="UniProtKB-SubCell"/>
</dbReference>
<accession>A0A0D2YFA2</accession>
<dbReference type="STRING" id="426428.A0A0D2YFA2"/>
<evidence type="ECO:0000256" key="1">
    <source>
        <dbReference type="ARBA" id="ARBA00004173"/>
    </source>
</evidence>
<comment type="subcellular location">
    <subcellularLocation>
        <location evidence="2">Endoplasmic reticulum</location>
    </subcellularLocation>
    <subcellularLocation>
        <location evidence="3">Membrane</location>
    </subcellularLocation>
    <subcellularLocation>
        <location evidence="1">Mitochondrion</location>
    </subcellularLocation>
</comment>
<reference evidence="8" key="1">
    <citation type="journal article" date="2012" name="Mol. Plant Microbe Interact.">
        <title>A highly conserved effector in Fusarium oxysporum is required for full virulence on Arabidopsis.</title>
        <authorList>
            <person name="Thatcher L.F."/>
            <person name="Gardiner D.M."/>
            <person name="Kazan K."/>
            <person name="Manners J."/>
        </authorList>
    </citation>
    <scope>NUCLEOTIDE SEQUENCE [LARGE SCALE GENOMIC DNA]</scope>
    <source>
        <strain evidence="8">Fo5176</strain>
    </source>
</reference>
<evidence type="ECO:0000313" key="7">
    <source>
        <dbReference type="EnsemblFungi" id="FOXG_14990P0"/>
    </source>
</evidence>
<dbReference type="Proteomes" id="UP000002489">
    <property type="component" value="Unassembled WGS sequence"/>
</dbReference>
<dbReference type="EnsemblFungi" id="FOXG_14990T0">
    <property type="protein sequence ID" value="FOXG_14990P0"/>
    <property type="gene ID" value="FOXG_14990"/>
</dbReference>